<accession>A0A0F0K8Y8</accession>
<dbReference type="RefSeq" id="WP_045252348.1">
    <property type="nucleotide sequence ID" value="NZ_CP099706.1"/>
</dbReference>
<feature type="compositionally biased region" description="Low complexity" evidence="1">
    <location>
        <begin position="82"/>
        <end position="111"/>
    </location>
</feature>
<proteinExistence type="predicted"/>
<feature type="transmembrane region" description="Helical" evidence="2">
    <location>
        <begin position="48"/>
        <end position="68"/>
    </location>
</feature>
<evidence type="ECO:0000256" key="2">
    <source>
        <dbReference type="SAM" id="Phobius"/>
    </source>
</evidence>
<dbReference type="Proteomes" id="UP000033448">
    <property type="component" value="Unassembled WGS sequence"/>
</dbReference>
<keyword evidence="2" id="KW-0812">Transmembrane</keyword>
<sequence>MDVFERVREVNTGAELTSAQISAARSRLLAGIDDQHAAVRTHVSRRPMLLIAGGLVGVAAITTAVLVVTHGTASGPRVDAVPAPTASAATTPAPTAGPTSSQSSGAGAVGAEPFPGTTPHAGQYLKLSTTAQVLLYHGPEGTAYQWSFRDPTIPLPSSAVVVQDSSALYVPADRASDWVQSTGRSAQRVGSFPDPQSAADSAAWDTLIPARDDMLSRAPGGVFEGQSAPIDFTDYPTDPGALLERIRQEHADAGPDQDERTVSWIIRVLRSNLAPATLRDGLLQALELTGRSTVTSIQGTSTTYAVDFTATGVRRETITIDARTGWAAEYTVTSPRTDGGLVPAEVPDVRFILSQEIVDSAP</sequence>
<keyword evidence="4" id="KW-1185">Reference proteome</keyword>
<evidence type="ECO:0000313" key="4">
    <source>
        <dbReference type="Proteomes" id="UP000033448"/>
    </source>
</evidence>
<protein>
    <recommendedName>
        <fullName evidence="5">CU044_5270 family protein</fullName>
    </recommendedName>
</protein>
<evidence type="ECO:0008006" key="5">
    <source>
        <dbReference type="Google" id="ProtNLM"/>
    </source>
</evidence>
<reference evidence="3 4" key="1">
    <citation type="submission" date="2015-02" db="EMBL/GenBank/DDBJ databases">
        <title>Draft genome sequences of ten Microbacterium spp. with emphasis on heavy metal contaminated environments.</title>
        <authorList>
            <person name="Corretto E."/>
        </authorList>
    </citation>
    <scope>NUCLEOTIDE SEQUENCE [LARGE SCALE GENOMIC DNA]</scope>
    <source>
        <strain evidence="3 4">DSM 23848</strain>
    </source>
</reference>
<keyword evidence="2" id="KW-1133">Transmembrane helix</keyword>
<gene>
    <name evidence="3" type="ORF">RL72_03720</name>
</gene>
<keyword evidence="2" id="KW-0472">Membrane</keyword>
<comment type="caution">
    <text evidence="3">The sequence shown here is derived from an EMBL/GenBank/DDBJ whole genome shotgun (WGS) entry which is preliminary data.</text>
</comment>
<dbReference type="PATRIC" id="fig|582680.7.peg.3776"/>
<dbReference type="EMBL" id="JYIT01000086">
    <property type="protein sequence ID" value="KJL17472.1"/>
    <property type="molecule type" value="Genomic_DNA"/>
</dbReference>
<feature type="region of interest" description="Disordered" evidence="1">
    <location>
        <begin position="76"/>
        <end position="121"/>
    </location>
</feature>
<organism evidence="3 4">
    <name type="scientific">Microbacterium azadirachtae</name>
    <dbReference type="NCBI Taxonomy" id="582680"/>
    <lineage>
        <taxon>Bacteria</taxon>
        <taxon>Bacillati</taxon>
        <taxon>Actinomycetota</taxon>
        <taxon>Actinomycetes</taxon>
        <taxon>Micrococcales</taxon>
        <taxon>Microbacteriaceae</taxon>
        <taxon>Microbacterium</taxon>
    </lineage>
</organism>
<dbReference type="AlphaFoldDB" id="A0A0F0K8Y8"/>
<evidence type="ECO:0000313" key="3">
    <source>
        <dbReference type="EMBL" id="KJL17472.1"/>
    </source>
</evidence>
<evidence type="ECO:0000256" key="1">
    <source>
        <dbReference type="SAM" id="MobiDB-lite"/>
    </source>
</evidence>
<name>A0A0F0K8Y8_9MICO</name>
<dbReference type="OrthoDB" id="3387554at2"/>